<protein>
    <submittedName>
        <fullName evidence="2">Uncharacterized protein</fullName>
    </submittedName>
</protein>
<dbReference type="PANTHER" id="PTHR31912">
    <property type="entry name" value="IP13529P"/>
    <property type="match status" value="1"/>
</dbReference>
<proteinExistence type="predicted"/>
<dbReference type="Proteomes" id="UP000681722">
    <property type="component" value="Unassembled WGS sequence"/>
</dbReference>
<evidence type="ECO:0000313" key="3">
    <source>
        <dbReference type="EMBL" id="CAF3686008.1"/>
    </source>
</evidence>
<dbReference type="EMBL" id="CAJOBA010003561">
    <property type="protein sequence ID" value="CAF3686008.1"/>
    <property type="molecule type" value="Genomic_DNA"/>
</dbReference>
<dbReference type="EMBL" id="CAJNOQ010005989">
    <property type="protein sequence ID" value="CAF1119114.1"/>
    <property type="molecule type" value="Genomic_DNA"/>
</dbReference>
<evidence type="ECO:0000313" key="5">
    <source>
        <dbReference type="Proteomes" id="UP000663829"/>
    </source>
</evidence>
<evidence type="ECO:0000313" key="1">
    <source>
        <dbReference type="EMBL" id="CAF0906141.1"/>
    </source>
</evidence>
<sequence length="326" mass="37610">MPRTRATHQQKLEQLMQSKDKPIISGVTGESFLAKLVGFHPVNSLPFDLMHDFAEGVYPLVLLAILKEASSRHILTYAKIEERIQSFQYGVNDAKNKPPIIRIKHLANGHIVGSASQKMCIFKLIPIILHDILDRPGDTLDIYVCLRKIISILYCTKMRRSWLPYLATLTTRFQSLMVNRLPNNVIPKVHFVTEYPCLIAMNGPPTGYDCDRFEGKHLYFKQLAIRSFSFKNPPLTLAKRHQLRQCLLLSNKSFYNITDETTWEKTIQHSELSLQVQRLLNENGIAELTYIECKTISLDHVKIVQESAFVFKLVHEEEIPCFIYIR</sequence>
<organism evidence="2 5">
    <name type="scientific">Didymodactylos carnosus</name>
    <dbReference type="NCBI Taxonomy" id="1234261"/>
    <lineage>
        <taxon>Eukaryota</taxon>
        <taxon>Metazoa</taxon>
        <taxon>Spiralia</taxon>
        <taxon>Gnathifera</taxon>
        <taxon>Rotifera</taxon>
        <taxon>Eurotatoria</taxon>
        <taxon>Bdelloidea</taxon>
        <taxon>Philodinida</taxon>
        <taxon>Philodinidae</taxon>
        <taxon>Didymodactylos</taxon>
    </lineage>
</organism>
<dbReference type="AlphaFoldDB" id="A0A814QF29"/>
<reference evidence="2" key="1">
    <citation type="submission" date="2021-02" db="EMBL/GenBank/DDBJ databases">
        <authorList>
            <person name="Nowell W R."/>
        </authorList>
    </citation>
    <scope>NUCLEOTIDE SEQUENCE</scope>
</reference>
<dbReference type="Proteomes" id="UP000663829">
    <property type="component" value="Unassembled WGS sequence"/>
</dbReference>
<dbReference type="OrthoDB" id="10044445at2759"/>
<name>A0A814QF29_9BILA</name>
<accession>A0A814QF29</accession>
<gene>
    <name evidence="2" type="ORF">GPM918_LOCUS19601</name>
    <name evidence="1" type="ORF">OVA965_LOCUS9879</name>
    <name evidence="4" type="ORF">SRO942_LOCUS19598</name>
    <name evidence="3" type="ORF">TMI583_LOCUS9875</name>
</gene>
<evidence type="ECO:0000313" key="4">
    <source>
        <dbReference type="EMBL" id="CAF3882807.1"/>
    </source>
</evidence>
<dbReference type="Proteomes" id="UP000677228">
    <property type="component" value="Unassembled WGS sequence"/>
</dbReference>
<dbReference type="Proteomes" id="UP000682733">
    <property type="component" value="Unassembled WGS sequence"/>
</dbReference>
<dbReference type="EMBL" id="CAJNOK010003560">
    <property type="protein sequence ID" value="CAF0906141.1"/>
    <property type="molecule type" value="Genomic_DNA"/>
</dbReference>
<keyword evidence="5" id="KW-1185">Reference proteome</keyword>
<dbReference type="EMBL" id="CAJOBC010005989">
    <property type="protein sequence ID" value="CAF3882807.1"/>
    <property type="molecule type" value="Genomic_DNA"/>
</dbReference>
<evidence type="ECO:0000313" key="2">
    <source>
        <dbReference type="EMBL" id="CAF1119114.1"/>
    </source>
</evidence>
<comment type="caution">
    <text evidence="2">The sequence shown here is derived from an EMBL/GenBank/DDBJ whole genome shotgun (WGS) entry which is preliminary data.</text>
</comment>
<dbReference type="PANTHER" id="PTHR31912:SF36">
    <property type="entry name" value="C2H2-TYPE DOMAIN-CONTAINING PROTEIN"/>
    <property type="match status" value="1"/>
</dbReference>